<dbReference type="Gene3D" id="3.40.50.2300">
    <property type="match status" value="2"/>
</dbReference>
<dbReference type="SUPFAM" id="SSF52172">
    <property type="entry name" value="CheY-like"/>
    <property type="match status" value="2"/>
</dbReference>
<dbReference type="AlphaFoldDB" id="A0A178JHS1"/>
<dbReference type="PROSITE" id="PS50113">
    <property type="entry name" value="PAC"/>
    <property type="match status" value="1"/>
</dbReference>
<evidence type="ECO:0000259" key="17">
    <source>
        <dbReference type="PROSITE" id="PS50112"/>
    </source>
</evidence>
<dbReference type="NCBIfam" id="TIGR00229">
    <property type="entry name" value="sensory_box"/>
    <property type="match status" value="1"/>
</dbReference>
<dbReference type="InterPro" id="IPR000014">
    <property type="entry name" value="PAS"/>
</dbReference>
<dbReference type="PROSITE" id="PS50110">
    <property type="entry name" value="RESPONSE_REGULATORY"/>
    <property type="match status" value="2"/>
</dbReference>
<keyword evidence="4 13" id="KW-0597">Phosphoprotein</keyword>
<organism evidence="21 22">
    <name type="scientific">Vibrio europaeus</name>
    <dbReference type="NCBI Taxonomy" id="300876"/>
    <lineage>
        <taxon>Bacteria</taxon>
        <taxon>Pseudomonadati</taxon>
        <taxon>Pseudomonadota</taxon>
        <taxon>Gammaproteobacteria</taxon>
        <taxon>Vibrionales</taxon>
        <taxon>Vibrionaceae</taxon>
        <taxon>Vibrio</taxon>
        <taxon>Vibrio oreintalis group</taxon>
    </lineage>
</organism>
<keyword evidence="14" id="KW-1133">Transmembrane helix</keyword>
<dbReference type="Proteomes" id="UP000094761">
    <property type="component" value="Unassembled WGS sequence"/>
</dbReference>
<dbReference type="CDD" id="cd00130">
    <property type="entry name" value="PAS"/>
    <property type="match status" value="1"/>
</dbReference>
<dbReference type="EMBL" id="JAPFIT010000018">
    <property type="protein sequence ID" value="MDC5741300.1"/>
    <property type="molecule type" value="Genomic_DNA"/>
</dbReference>
<dbReference type="OrthoDB" id="9810730at2"/>
<dbReference type="InterPro" id="IPR004358">
    <property type="entry name" value="Sig_transdc_His_kin-like_C"/>
</dbReference>
<dbReference type="InterPro" id="IPR013767">
    <property type="entry name" value="PAS_fold"/>
</dbReference>
<evidence type="ECO:0000313" key="23">
    <source>
        <dbReference type="Proteomes" id="UP001150001"/>
    </source>
</evidence>
<dbReference type="PANTHER" id="PTHR45339:SF5">
    <property type="entry name" value="HISTIDINE KINASE"/>
    <property type="match status" value="1"/>
</dbReference>
<evidence type="ECO:0000256" key="11">
    <source>
        <dbReference type="ARBA" id="ARBA00064003"/>
    </source>
</evidence>
<dbReference type="GO" id="GO:0016020">
    <property type="term" value="C:membrane"/>
    <property type="evidence" value="ECO:0007669"/>
    <property type="project" value="UniProtKB-SubCell"/>
</dbReference>
<comment type="subunit">
    <text evidence="11">At low DSF concentrations, interacts with RpfF.</text>
</comment>
<dbReference type="CDD" id="cd00156">
    <property type="entry name" value="REC"/>
    <property type="match status" value="1"/>
</dbReference>
<comment type="caution">
    <text evidence="21">The sequence shown here is derived from an EMBL/GenBank/DDBJ whole genome shotgun (WGS) entry which is preliminary data.</text>
</comment>
<dbReference type="PROSITE" id="PS50885">
    <property type="entry name" value="HAMP"/>
    <property type="match status" value="1"/>
</dbReference>
<evidence type="ECO:0000256" key="6">
    <source>
        <dbReference type="ARBA" id="ARBA00022741"/>
    </source>
</evidence>
<keyword evidence="6" id="KW-0547">Nucleotide-binding</keyword>
<dbReference type="InterPro" id="IPR000700">
    <property type="entry name" value="PAS-assoc_C"/>
</dbReference>
<keyword evidence="9" id="KW-0067">ATP-binding</keyword>
<keyword evidence="10" id="KW-0902">Two-component regulatory system</keyword>
<dbReference type="SUPFAM" id="SSF55785">
    <property type="entry name" value="PYP-like sensor domain (PAS domain)"/>
    <property type="match status" value="1"/>
</dbReference>
<dbReference type="InterPro" id="IPR035965">
    <property type="entry name" value="PAS-like_dom_sf"/>
</dbReference>
<protein>
    <recommendedName>
        <fullName evidence="12">Sensory/regulatory protein RpfC</fullName>
        <ecNumber evidence="3">2.7.13.3</ecNumber>
    </recommendedName>
</protein>
<dbReference type="Gene3D" id="3.30.450.20">
    <property type="entry name" value="PAS domain"/>
    <property type="match status" value="1"/>
</dbReference>
<reference evidence="20" key="2">
    <citation type="submission" date="2022-11" db="EMBL/GenBank/DDBJ databases">
        <title>Role of the vibriolysin VemA secreted by the emergent pathogen Vibrio europaeus in the colonization of Manila clam mucus.</title>
        <authorList>
            <person name="Martinez C."/>
            <person name="Rodriguez S."/>
            <person name="Vences A."/>
            <person name="Barja J.L."/>
            <person name="Toranzo A.E."/>
            <person name="Dubert J."/>
        </authorList>
    </citation>
    <scope>NUCLEOTIDE SEQUENCE</scope>
    <source>
        <strain evidence="20">3454</strain>
    </source>
</reference>
<reference evidence="21 22" key="1">
    <citation type="submission" date="2016-03" db="EMBL/GenBank/DDBJ databases">
        <title>Draft genome sequence of the Vibrio tubiashii subs. europaeus.</title>
        <authorList>
            <person name="Spinard E."/>
            <person name="Dubert J."/>
            <person name="Nelson D.R."/>
            <person name="Barja J.L."/>
        </authorList>
    </citation>
    <scope>NUCLEOTIDE SEQUENCE [LARGE SCALE GENOMIC DNA]</scope>
    <source>
        <strain evidence="22">PP-638</strain>
        <strain evidence="21">PP2-638</strain>
    </source>
</reference>
<feature type="modified residue" description="4-aspartylphosphate" evidence="13">
    <location>
        <position position="815"/>
    </location>
</feature>
<dbReference type="InterPro" id="IPR005467">
    <property type="entry name" value="His_kinase_dom"/>
</dbReference>
<dbReference type="InterPro" id="IPR036097">
    <property type="entry name" value="HisK_dim/P_sf"/>
</dbReference>
<dbReference type="SMART" id="SM00091">
    <property type="entry name" value="PAS"/>
    <property type="match status" value="1"/>
</dbReference>
<dbReference type="GO" id="GO:0016787">
    <property type="term" value="F:hydrolase activity"/>
    <property type="evidence" value="ECO:0007669"/>
    <property type="project" value="UniProtKB-KW"/>
</dbReference>
<feature type="transmembrane region" description="Helical" evidence="14">
    <location>
        <begin position="275"/>
        <end position="294"/>
    </location>
</feature>
<dbReference type="Pfam" id="PF00989">
    <property type="entry name" value="PAS"/>
    <property type="match status" value="1"/>
</dbReference>
<dbReference type="Proteomes" id="UP001150001">
    <property type="component" value="Unassembled WGS sequence"/>
</dbReference>
<dbReference type="PRINTS" id="PR00344">
    <property type="entry name" value="BCTRLSENSOR"/>
</dbReference>
<evidence type="ECO:0000256" key="8">
    <source>
        <dbReference type="ARBA" id="ARBA00022801"/>
    </source>
</evidence>
<keyword evidence="5" id="KW-0808">Transferase</keyword>
<evidence type="ECO:0000256" key="1">
    <source>
        <dbReference type="ARBA" id="ARBA00000085"/>
    </source>
</evidence>
<feature type="domain" description="Histidine kinase" evidence="15">
    <location>
        <begin position="522"/>
        <end position="743"/>
    </location>
</feature>
<dbReference type="InterPro" id="IPR011006">
    <property type="entry name" value="CheY-like_superfamily"/>
</dbReference>
<dbReference type="RefSeq" id="WP_069666848.1">
    <property type="nucleotide sequence ID" value="NZ_JAPFIM010000026.1"/>
</dbReference>
<dbReference type="EC" id="2.7.13.3" evidence="3"/>
<dbReference type="Gene3D" id="3.30.565.10">
    <property type="entry name" value="Histidine kinase-like ATPase, C-terminal domain"/>
    <property type="match status" value="1"/>
</dbReference>
<evidence type="ECO:0000256" key="2">
    <source>
        <dbReference type="ARBA" id="ARBA00004370"/>
    </source>
</evidence>
<evidence type="ECO:0000256" key="5">
    <source>
        <dbReference type="ARBA" id="ARBA00022679"/>
    </source>
</evidence>
<dbReference type="Gene3D" id="1.10.287.130">
    <property type="match status" value="1"/>
</dbReference>
<keyword evidence="8" id="KW-0378">Hydrolase</keyword>
<dbReference type="SUPFAM" id="SSF47384">
    <property type="entry name" value="Homodimeric domain of signal transducing histidine kinase"/>
    <property type="match status" value="1"/>
</dbReference>
<keyword evidence="14" id="KW-0472">Membrane</keyword>
<feature type="modified residue" description="4-aspartylphosphate" evidence="13">
    <location>
        <position position="966"/>
    </location>
</feature>
<keyword evidence="23" id="KW-1185">Reference proteome</keyword>
<evidence type="ECO:0000259" key="15">
    <source>
        <dbReference type="PROSITE" id="PS50109"/>
    </source>
</evidence>
<keyword evidence="14" id="KW-0812">Transmembrane</keyword>
<evidence type="ECO:0000256" key="9">
    <source>
        <dbReference type="ARBA" id="ARBA00022840"/>
    </source>
</evidence>
<evidence type="ECO:0000259" key="16">
    <source>
        <dbReference type="PROSITE" id="PS50110"/>
    </source>
</evidence>
<dbReference type="InterPro" id="IPR003594">
    <property type="entry name" value="HATPase_dom"/>
</dbReference>
<evidence type="ECO:0000313" key="21">
    <source>
        <dbReference type="EMBL" id="OAN00977.1"/>
    </source>
</evidence>
<dbReference type="GO" id="GO:0006355">
    <property type="term" value="P:regulation of DNA-templated transcription"/>
    <property type="evidence" value="ECO:0007669"/>
    <property type="project" value="InterPro"/>
</dbReference>
<evidence type="ECO:0000256" key="7">
    <source>
        <dbReference type="ARBA" id="ARBA00022777"/>
    </source>
</evidence>
<dbReference type="SMART" id="SM00448">
    <property type="entry name" value="REC"/>
    <property type="match status" value="2"/>
</dbReference>
<feature type="transmembrane region" description="Helical" evidence="14">
    <location>
        <begin position="6"/>
        <end position="27"/>
    </location>
</feature>
<evidence type="ECO:0000313" key="22">
    <source>
        <dbReference type="Proteomes" id="UP000094761"/>
    </source>
</evidence>
<keyword evidence="7 21" id="KW-0418">Kinase</keyword>
<dbReference type="InterPro" id="IPR036890">
    <property type="entry name" value="HATPase_C_sf"/>
</dbReference>
<feature type="domain" description="PAC" evidence="18">
    <location>
        <begin position="454"/>
        <end position="504"/>
    </location>
</feature>
<feature type="domain" description="HAMP" evidence="19">
    <location>
        <begin position="296"/>
        <end position="348"/>
    </location>
</feature>
<dbReference type="PROSITE" id="PS50112">
    <property type="entry name" value="PAS"/>
    <property type="match status" value="1"/>
</dbReference>
<proteinExistence type="predicted"/>
<dbReference type="FunFam" id="3.30.565.10:FF:000010">
    <property type="entry name" value="Sensor histidine kinase RcsC"/>
    <property type="match status" value="1"/>
</dbReference>
<sequence length="1039" mass="115726">MTLTKKILLSIVLLTLCMFLAAGYYIYKYSEHALEYKAYQQLSGSLELAEGIIDGHNQKVTSIASLNAQNRNIIKALDLGINRGIAQELNDSIKNSHFINYIFIIDYEGYVFSTSTVDYQSNKFFGEKWLNYDLETQPQLSQLLTRDTIISTPNQDPFLSTEQGKQLSQWVVSPIYFRDQLVGWSLLSFDWQRNMLDLLNATYQRLEHAHYPVANLGLSDQMSESSPLMVGKLATPSQVLQASKEMYFGQANYLLSVAFDAEQALSSLSAIKQRMLFIFVIAAIALTLAMWLSIRTLIINPLEALNQNIIGLDTDNLDARLPASSTSETNSITQAINQLLERLRSNTISIERLDEEIKAKQTSEQQQKLVTQKLEAILDTAADGIVTIDREGKILSFNQAAQMMFGYLEQEAIGMQVEKLMPNKHGALHQAYIDQYLATGHSKIIGVVDKQGRLGREFQAVTKQGERFPILLSIAQVETSQGMLFSGVIKDISKQKQVERDLIFAKEEAEQAALSKSEFLAVMSHEIRTPMNGIIGMLDLLQDNDLNHSQAHQAYLAHTSALSLLTLLNDILDFSKIEADKLELEQQHFDLRHMLGDFAEAMSASLTNPNVEIILDTIDVEHSMIIGDSTRIRQIFSNLVSNALKFTEHGEVIITARLEEYDATQWQLNASVKDSGIGIPPDRIGSLFDKFSQVDSSTTRRYGGTGLGLAIVKKLCQLMGGNVSATSQVAKGSEFSFDLLVQKSNQSEKVIPSVDISLLNILVVDDNAINQEVILRQLQHWGANAISCSSAFEAISLCQRRTEDNLPMFDIAFLDMQMAEKDGLELSKQLSSDPKTQSMKLIMMTSIDNVPKPETIQTSGLSGYFVKPATTNDLVNALKVIASPDFSPGKQLVTHNYLSAMQPEKQTPTSLDSDLKLLVVEDNRVNQIVITGMLHKLGLDCTITNNGREALSALSDENSFDIVLMDCQMPEMDGYEATHRIRSGASGESIKNIPIIAMTANAMENDRNACKHVGMNDFLTKPVNRSLLEEKLLQWSNQH</sequence>
<feature type="domain" description="PAS" evidence="17">
    <location>
        <begin position="370"/>
        <end position="440"/>
    </location>
</feature>
<dbReference type="PROSITE" id="PS50109">
    <property type="entry name" value="HIS_KIN"/>
    <property type="match status" value="1"/>
</dbReference>
<name>A0A178JHS1_9VIBR</name>
<feature type="domain" description="Response regulatory" evidence="16">
    <location>
        <begin position="916"/>
        <end position="1036"/>
    </location>
</feature>
<dbReference type="EMBL" id="LUAX01000001">
    <property type="protein sequence ID" value="OAN00977.1"/>
    <property type="molecule type" value="Genomic_DNA"/>
</dbReference>
<evidence type="ECO:0000259" key="19">
    <source>
        <dbReference type="PROSITE" id="PS50885"/>
    </source>
</evidence>
<evidence type="ECO:0000259" key="18">
    <source>
        <dbReference type="PROSITE" id="PS50113"/>
    </source>
</evidence>
<evidence type="ECO:0000256" key="4">
    <source>
        <dbReference type="ARBA" id="ARBA00022553"/>
    </source>
</evidence>
<dbReference type="CDD" id="cd00082">
    <property type="entry name" value="HisKA"/>
    <property type="match status" value="1"/>
</dbReference>
<dbReference type="GO" id="GO:0005524">
    <property type="term" value="F:ATP binding"/>
    <property type="evidence" value="ECO:0007669"/>
    <property type="project" value="UniProtKB-KW"/>
</dbReference>
<dbReference type="InterPro" id="IPR001789">
    <property type="entry name" value="Sig_transdc_resp-reg_receiver"/>
</dbReference>
<dbReference type="InterPro" id="IPR003661">
    <property type="entry name" value="HisK_dim/P_dom"/>
</dbReference>
<dbReference type="Pfam" id="PF00512">
    <property type="entry name" value="HisKA"/>
    <property type="match status" value="1"/>
</dbReference>
<evidence type="ECO:0000256" key="10">
    <source>
        <dbReference type="ARBA" id="ARBA00023012"/>
    </source>
</evidence>
<feature type="domain" description="Response regulatory" evidence="16">
    <location>
        <begin position="760"/>
        <end position="882"/>
    </location>
</feature>
<evidence type="ECO:0000313" key="20">
    <source>
        <dbReference type="EMBL" id="MDC5741300.1"/>
    </source>
</evidence>
<accession>A0A178JHS1</accession>
<dbReference type="SMART" id="SM00387">
    <property type="entry name" value="HATPase_c"/>
    <property type="match status" value="1"/>
</dbReference>
<dbReference type="SUPFAM" id="SSF55874">
    <property type="entry name" value="ATPase domain of HSP90 chaperone/DNA topoisomerase II/histidine kinase"/>
    <property type="match status" value="1"/>
</dbReference>
<dbReference type="CDD" id="cd16922">
    <property type="entry name" value="HATPase_EvgS-ArcB-TorS-like"/>
    <property type="match status" value="1"/>
</dbReference>
<evidence type="ECO:0000256" key="12">
    <source>
        <dbReference type="ARBA" id="ARBA00068150"/>
    </source>
</evidence>
<gene>
    <name evidence="21" type="ORF">AZ468_07565</name>
    <name evidence="20" type="ORF">OPW20_14615</name>
</gene>
<dbReference type="FunFam" id="1.10.287.130:FF:000002">
    <property type="entry name" value="Two-component osmosensing histidine kinase"/>
    <property type="match status" value="1"/>
</dbReference>
<dbReference type="GeneID" id="78075542"/>
<evidence type="ECO:0000256" key="14">
    <source>
        <dbReference type="SAM" id="Phobius"/>
    </source>
</evidence>
<comment type="catalytic activity">
    <reaction evidence="1">
        <text>ATP + protein L-histidine = ADP + protein N-phospho-L-histidine.</text>
        <dbReference type="EC" id="2.7.13.3"/>
    </reaction>
</comment>
<dbReference type="Pfam" id="PF02518">
    <property type="entry name" value="HATPase_c"/>
    <property type="match status" value="1"/>
</dbReference>
<dbReference type="CDD" id="cd17546">
    <property type="entry name" value="REC_hyHK_CKI1_RcsC-like"/>
    <property type="match status" value="1"/>
</dbReference>
<dbReference type="SMART" id="SM00388">
    <property type="entry name" value="HisKA"/>
    <property type="match status" value="1"/>
</dbReference>
<comment type="subcellular location">
    <subcellularLocation>
        <location evidence="2">Membrane</location>
    </subcellularLocation>
</comment>
<dbReference type="GO" id="GO:0000155">
    <property type="term" value="F:phosphorelay sensor kinase activity"/>
    <property type="evidence" value="ECO:0007669"/>
    <property type="project" value="InterPro"/>
</dbReference>
<dbReference type="Pfam" id="PF00072">
    <property type="entry name" value="Response_reg"/>
    <property type="match status" value="2"/>
</dbReference>
<dbReference type="PANTHER" id="PTHR45339">
    <property type="entry name" value="HYBRID SIGNAL TRANSDUCTION HISTIDINE KINASE J"/>
    <property type="match status" value="1"/>
</dbReference>
<dbReference type="InterPro" id="IPR003660">
    <property type="entry name" value="HAMP_dom"/>
</dbReference>
<dbReference type="Gene3D" id="6.10.340.10">
    <property type="match status" value="1"/>
</dbReference>
<evidence type="ECO:0000256" key="13">
    <source>
        <dbReference type="PROSITE-ProRule" id="PRU00169"/>
    </source>
</evidence>
<evidence type="ECO:0000256" key="3">
    <source>
        <dbReference type="ARBA" id="ARBA00012438"/>
    </source>
</evidence>